<evidence type="ECO:0000313" key="2">
    <source>
        <dbReference type="EMBL" id="TXD37952.1"/>
    </source>
</evidence>
<keyword evidence="1" id="KW-0732">Signal</keyword>
<accession>A0A5C6XBZ0</accession>
<reference evidence="2 3" key="1">
    <citation type="submission" date="2019-08" db="EMBL/GenBank/DDBJ databases">
        <title>Bradymonadales sp. TMQ2.</title>
        <authorList>
            <person name="Liang Q."/>
        </authorList>
    </citation>
    <scope>NUCLEOTIDE SEQUENCE [LARGE SCALE GENOMIC DNA]</scope>
    <source>
        <strain evidence="2 3">TMQ2</strain>
    </source>
</reference>
<proteinExistence type="predicted"/>
<evidence type="ECO:0000256" key="1">
    <source>
        <dbReference type="SAM" id="SignalP"/>
    </source>
</evidence>
<dbReference type="InterPro" id="IPR010916">
    <property type="entry name" value="TonB_box_CS"/>
</dbReference>
<name>A0A5C6XBZ0_9DELT</name>
<feature type="signal peptide" evidence="1">
    <location>
        <begin position="1"/>
        <end position="40"/>
    </location>
</feature>
<protein>
    <submittedName>
        <fullName evidence="2">Uncharacterized protein</fullName>
    </submittedName>
</protein>
<dbReference type="AlphaFoldDB" id="A0A5C6XBZ0"/>
<dbReference type="Proteomes" id="UP000321046">
    <property type="component" value="Unassembled WGS sequence"/>
</dbReference>
<organism evidence="2 3">
    <name type="scientific">Lujinxingia vulgaris</name>
    <dbReference type="NCBI Taxonomy" id="2600176"/>
    <lineage>
        <taxon>Bacteria</taxon>
        <taxon>Deltaproteobacteria</taxon>
        <taxon>Bradymonadales</taxon>
        <taxon>Lujinxingiaceae</taxon>
        <taxon>Lujinxingia</taxon>
    </lineage>
</organism>
<sequence>MMMATTFSRDLFMHTLRRLLVMSFFALALLATSFASTASAQTPDFSGSYVLDEAASDDFLAAFEPALEEMNAIKRALARRYLKKSDGPDTRMSIEQSDETFTVQGEDRTPVAIPLSGERISREGEDGKTVHFTAGRRGEVVRVTMFTEGGPFRTDYRMLDDGRMEIRVRVENEHLPLPVTYRLVYRAQ</sequence>
<dbReference type="PROSITE" id="PS00430">
    <property type="entry name" value="TONB_DEPENDENT_REC_1"/>
    <property type="match status" value="1"/>
</dbReference>
<evidence type="ECO:0000313" key="3">
    <source>
        <dbReference type="Proteomes" id="UP000321046"/>
    </source>
</evidence>
<feature type="chain" id="PRO_5022758254" evidence="1">
    <location>
        <begin position="41"/>
        <end position="188"/>
    </location>
</feature>
<dbReference type="EMBL" id="VOSL01000038">
    <property type="protein sequence ID" value="TXD37952.1"/>
    <property type="molecule type" value="Genomic_DNA"/>
</dbReference>
<comment type="caution">
    <text evidence="2">The sequence shown here is derived from an EMBL/GenBank/DDBJ whole genome shotgun (WGS) entry which is preliminary data.</text>
</comment>
<gene>
    <name evidence="2" type="ORF">FRC96_07870</name>
</gene>